<dbReference type="AlphaFoldDB" id="A0A975M811"/>
<dbReference type="EMBL" id="CP076022">
    <property type="protein sequence ID" value="QWC11474.1"/>
    <property type="molecule type" value="Genomic_DNA"/>
</dbReference>
<dbReference type="KEGG" id="ajg:KKR91_08000"/>
<feature type="region of interest" description="Disordered" evidence="1">
    <location>
        <begin position="65"/>
        <end position="85"/>
    </location>
</feature>
<gene>
    <name evidence="2" type="ORF">KKR91_08000</name>
</gene>
<evidence type="ECO:0000256" key="1">
    <source>
        <dbReference type="SAM" id="MobiDB-lite"/>
    </source>
</evidence>
<evidence type="ECO:0000313" key="2">
    <source>
        <dbReference type="EMBL" id="QWC11474.1"/>
    </source>
</evidence>
<protein>
    <submittedName>
        <fullName evidence="2">Uncharacterized protein</fullName>
    </submittedName>
</protein>
<organism evidence="2 3">
    <name type="scientific">Arthrobacter jiangjiafuii</name>
    <dbReference type="NCBI Taxonomy" id="2817475"/>
    <lineage>
        <taxon>Bacteria</taxon>
        <taxon>Bacillati</taxon>
        <taxon>Actinomycetota</taxon>
        <taxon>Actinomycetes</taxon>
        <taxon>Micrococcales</taxon>
        <taxon>Micrococcaceae</taxon>
        <taxon>Arthrobacter</taxon>
    </lineage>
</organism>
<reference evidence="2 3" key="1">
    <citation type="submission" date="2021-05" db="EMBL/GenBank/DDBJ databases">
        <title>Novel species in genus Arthrobacter.</title>
        <authorList>
            <person name="Zhang G."/>
        </authorList>
    </citation>
    <scope>NUCLEOTIDE SEQUENCE [LARGE SCALE GENOMIC DNA]</scope>
    <source>
        <strain evidence="3">zg-ZUI227</strain>
    </source>
</reference>
<sequence length="99" mass="11577">MVYLRIDDLGGVKPYVGQSKSWERYDLRQTEHDRAFPEARFRFEELGFADPGVKLDRLEEFYIRQHGGPTNKGNPDGLLSNKRHQMNDMRYTDAGGDLW</sequence>
<dbReference type="RefSeq" id="WP_210228477.1">
    <property type="nucleotide sequence ID" value="NZ_CP076022.1"/>
</dbReference>
<proteinExistence type="predicted"/>
<evidence type="ECO:0000313" key="3">
    <source>
        <dbReference type="Proteomes" id="UP000676885"/>
    </source>
</evidence>
<name>A0A975M811_9MICC</name>
<dbReference type="Proteomes" id="UP000676885">
    <property type="component" value="Chromosome"/>
</dbReference>
<keyword evidence="3" id="KW-1185">Reference proteome</keyword>
<accession>A0A975M811</accession>